<dbReference type="EMBL" id="CAXKWB010020185">
    <property type="protein sequence ID" value="CAL4122446.1"/>
    <property type="molecule type" value="Genomic_DNA"/>
</dbReference>
<name>A0AAV2RDK2_MEGNR</name>
<sequence>MSRKTRREQRMDRDKQRYEDDTEQFIKSSFLGLTEYEMNEVFTYAEFYQTFFKQATMAKLDSDIINYPISFETIKEYNMSKSLMSGPCHMTKVQMNAKTHPTMLCVEAEKKGFESVFLYVRFLKLTLLEEDGSFRVVSKKEQSHIKRWVHMKRNFMMKWDIFIDVATPESSNVWEVPES</sequence>
<gene>
    <name evidence="1" type="ORF">MNOR_LOCUS23168</name>
</gene>
<protein>
    <submittedName>
        <fullName evidence="1">Uncharacterized protein</fullName>
    </submittedName>
</protein>
<organism evidence="1 2">
    <name type="scientific">Meganyctiphanes norvegica</name>
    <name type="common">Northern krill</name>
    <name type="synonym">Thysanopoda norvegica</name>
    <dbReference type="NCBI Taxonomy" id="48144"/>
    <lineage>
        <taxon>Eukaryota</taxon>
        <taxon>Metazoa</taxon>
        <taxon>Ecdysozoa</taxon>
        <taxon>Arthropoda</taxon>
        <taxon>Crustacea</taxon>
        <taxon>Multicrustacea</taxon>
        <taxon>Malacostraca</taxon>
        <taxon>Eumalacostraca</taxon>
        <taxon>Eucarida</taxon>
        <taxon>Euphausiacea</taxon>
        <taxon>Euphausiidae</taxon>
        <taxon>Meganyctiphanes</taxon>
    </lineage>
</organism>
<reference evidence="1 2" key="1">
    <citation type="submission" date="2024-05" db="EMBL/GenBank/DDBJ databases">
        <authorList>
            <person name="Wallberg A."/>
        </authorList>
    </citation>
    <scope>NUCLEOTIDE SEQUENCE [LARGE SCALE GENOMIC DNA]</scope>
</reference>
<keyword evidence="2" id="KW-1185">Reference proteome</keyword>
<accession>A0AAV2RDK2</accession>
<dbReference type="AlphaFoldDB" id="A0AAV2RDK2"/>
<dbReference type="Proteomes" id="UP001497623">
    <property type="component" value="Unassembled WGS sequence"/>
</dbReference>
<evidence type="ECO:0000313" key="2">
    <source>
        <dbReference type="Proteomes" id="UP001497623"/>
    </source>
</evidence>
<evidence type="ECO:0000313" key="1">
    <source>
        <dbReference type="EMBL" id="CAL4122446.1"/>
    </source>
</evidence>
<proteinExistence type="predicted"/>
<comment type="caution">
    <text evidence="1">The sequence shown here is derived from an EMBL/GenBank/DDBJ whole genome shotgun (WGS) entry which is preliminary data.</text>
</comment>